<comment type="caution">
    <text evidence="3">The sequence shown here is derived from an EMBL/GenBank/DDBJ whole genome shotgun (WGS) entry which is preliminary data.</text>
</comment>
<dbReference type="SUPFAM" id="SSF53756">
    <property type="entry name" value="UDP-Glycosyltransferase/glycogen phosphorylase"/>
    <property type="match status" value="1"/>
</dbReference>
<keyword evidence="1" id="KW-0328">Glycosyltransferase</keyword>
<dbReference type="OrthoDB" id="9797795at2"/>
<dbReference type="PANTHER" id="PTHR30160:SF1">
    <property type="entry name" value="LIPOPOLYSACCHARIDE 1,2-N-ACETYLGLUCOSAMINETRANSFERASE-RELATED"/>
    <property type="match status" value="1"/>
</dbReference>
<name>A0A0J6WR52_9FIRM</name>
<dbReference type="RefSeq" id="WP_048514874.1">
    <property type="nucleotide sequence ID" value="NZ_FUXD01000036.1"/>
</dbReference>
<dbReference type="InterPro" id="IPR002201">
    <property type="entry name" value="Glyco_trans_9"/>
</dbReference>
<dbReference type="Gene3D" id="3.40.50.2000">
    <property type="entry name" value="Glycogen Phosphorylase B"/>
    <property type="match status" value="2"/>
</dbReference>
<accession>A0A0J6WR52</accession>
<dbReference type="CDD" id="cd03789">
    <property type="entry name" value="GT9_LPS_heptosyltransferase"/>
    <property type="match status" value="1"/>
</dbReference>
<organism evidence="3 4">
    <name type="scientific">Megasphaera cerevisiae DSM 20462</name>
    <dbReference type="NCBI Taxonomy" id="1122219"/>
    <lineage>
        <taxon>Bacteria</taxon>
        <taxon>Bacillati</taxon>
        <taxon>Bacillota</taxon>
        <taxon>Negativicutes</taxon>
        <taxon>Veillonellales</taxon>
        <taxon>Veillonellaceae</taxon>
        <taxon>Megasphaera</taxon>
    </lineage>
</organism>
<dbReference type="STRING" id="39029.BSR42_02260"/>
<dbReference type="Proteomes" id="UP000036503">
    <property type="component" value="Unassembled WGS sequence"/>
</dbReference>
<evidence type="ECO:0000256" key="2">
    <source>
        <dbReference type="ARBA" id="ARBA00022679"/>
    </source>
</evidence>
<dbReference type="PANTHER" id="PTHR30160">
    <property type="entry name" value="TETRAACYLDISACCHARIDE 4'-KINASE-RELATED"/>
    <property type="match status" value="1"/>
</dbReference>
<dbReference type="GO" id="GO:0008713">
    <property type="term" value="F:ADP-heptose-lipopolysaccharide heptosyltransferase activity"/>
    <property type="evidence" value="ECO:0007669"/>
    <property type="project" value="TreeGrafter"/>
</dbReference>
<keyword evidence="4" id="KW-1185">Reference proteome</keyword>
<dbReference type="AlphaFoldDB" id="A0A0J6WR52"/>
<proteinExistence type="predicted"/>
<dbReference type="PATRIC" id="fig|1122219.3.peg.2028"/>
<dbReference type="GO" id="GO:0005829">
    <property type="term" value="C:cytosol"/>
    <property type="evidence" value="ECO:0007669"/>
    <property type="project" value="TreeGrafter"/>
</dbReference>
<evidence type="ECO:0000256" key="1">
    <source>
        <dbReference type="ARBA" id="ARBA00022676"/>
    </source>
</evidence>
<gene>
    <name evidence="3" type="ORF">AB840_10880</name>
</gene>
<evidence type="ECO:0000313" key="3">
    <source>
        <dbReference type="EMBL" id="KMO85935.1"/>
    </source>
</evidence>
<dbReference type="EMBL" id="LEKT01000040">
    <property type="protein sequence ID" value="KMO85935.1"/>
    <property type="molecule type" value="Genomic_DNA"/>
</dbReference>
<reference evidence="3 4" key="1">
    <citation type="submission" date="2015-06" db="EMBL/GenBank/DDBJ databases">
        <title>Draft genome sequence of beer spoilage bacterium Megasphaera cerevisiae type strain 20462.</title>
        <authorList>
            <person name="Kutumbaka K."/>
            <person name="Pasmowitz J."/>
            <person name="Mategko J."/>
            <person name="Reyes D."/>
            <person name="Friedrich A."/>
            <person name="Han S."/>
            <person name="Martens-Habbena W."/>
            <person name="Neal-McKinney J."/>
            <person name="Janagama H.K."/>
            <person name="Nadala C."/>
            <person name="Samadpour M."/>
        </authorList>
    </citation>
    <scope>NUCLEOTIDE SEQUENCE [LARGE SCALE GENOMIC DNA]</scope>
    <source>
        <strain evidence="3 4">DSM 20462</strain>
    </source>
</reference>
<dbReference type="InParanoid" id="A0A0J6WR52"/>
<protein>
    <submittedName>
        <fullName evidence="3">Lipopolysaccharide heptosyltransferase</fullName>
    </submittedName>
</protein>
<sequence length="343" mass="37850">MKAYKNILIIKMSSLGDVLHALPTVYALRENCPEARIVWAVHPAFSPVLPGKPYIDDVVYIDKKRLSSLTYWRELRRILHGYHFDLCLDLQGLAKSAVVAFNSGAEEKYGYWEMREGSFLISKGLAGPNKHGHVIERYLDTVRCLGGIVDAVEFPLPHIDGERAGIMGRLASDGLIGDYLAVVPGARWTVKEWPVAHWQTFLSRVTASGMNVVLLGSNADIPKGTAISGFLSSDHVFDYTGKTSLRELMAAIAMSRLYISADTGPLHIANALKKELIALFGPTCPDRTGPYGGKNSSYIHMMISPTSRATAEHPLINDPDCMSQITVAAMWKTFESVMKKVKK</sequence>
<evidence type="ECO:0000313" key="4">
    <source>
        <dbReference type="Proteomes" id="UP000036503"/>
    </source>
</evidence>
<dbReference type="Pfam" id="PF01075">
    <property type="entry name" value="Glyco_transf_9"/>
    <property type="match status" value="1"/>
</dbReference>
<dbReference type="InterPro" id="IPR051199">
    <property type="entry name" value="LPS_LOS_Heptosyltrfase"/>
</dbReference>
<keyword evidence="2 3" id="KW-0808">Transferase</keyword>
<dbReference type="GO" id="GO:0009244">
    <property type="term" value="P:lipopolysaccharide core region biosynthetic process"/>
    <property type="evidence" value="ECO:0007669"/>
    <property type="project" value="TreeGrafter"/>
</dbReference>